<dbReference type="Pfam" id="PF10116">
    <property type="entry name" value="Host_attach"/>
    <property type="match status" value="1"/>
</dbReference>
<dbReference type="AlphaFoldDB" id="A0A238JUR3"/>
<accession>A0A238JUR3</accession>
<dbReference type="EMBL" id="FXYE01000001">
    <property type="protein sequence ID" value="SMX33562.1"/>
    <property type="molecule type" value="Genomic_DNA"/>
</dbReference>
<organism evidence="1 2">
    <name type="scientific">Actibacterium lipolyticum</name>
    <dbReference type="NCBI Taxonomy" id="1524263"/>
    <lineage>
        <taxon>Bacteria</taxon>
        <taxon>Pseudomonadati</taxon>
        <taxon>Pseudomonadota</taxon>
        <taxon>Alphaproteobacteria</taxon>
        <taxon>Rhodobacterales</taxon>
        <taxon>Roseobacteraceae</taxon>
        <taxon>Actibacterium</taxon>
    </lineage>
</organism>
<dbReference type="InterPro" id="IPR019291">
    <property type="entry name" value="Host_attachment_protein"/>
</dbReference>
<protein>
    <submittedName>
        <fullName evidence="1">Protein required for attachment to host cells</fullName>
    </submittedName>
</protein>
<sequence length="144" mass="16019">MKAKRTFLLLANEHEARFFENDGPGHGLTELGGMKHGEPVRYADIPGRSQGSGGMARHGFDRAASEREQGRAAFAVEVLEAVKQFWDDGRFDQFIMSASPKMLGELRSDLSADMRKVLLGDKDKDLLKLAPLDLPAHFDDMIVF</sequence>
<evidence type="ECO:0000313" key="1">
    <source>
        <dbReference type="EMBL" id="SMX33562.1"/>
    </source>
</evidence>
<keyword evidence="2" id="KW-1185">Reference proteome</keyword>
<dbReference type="OrthoDB" id="9812459at2"/>
<evidence type="ECO:0000313" key="2">
    <source>
        <dbReference type="Proteomes" id="UP000202922"/>
    </source>
</evidence>
<name>A0A238JUR3_9RHOB</name>
<gene>
    <name evidence="1" type="ORF">COL8621_01050</name>
</gene>
<proteinExistence type="predicted"/>
<dbReference type="Proteomes" id="UP000202922">
    <property type="component" value="Unassembled WGS sequence"/>
</dbReference>
<dbReference type="RefSeq" id="WP_093966215.1">
    <property type="nucleotide sequence ID" value="NZ_FXYE01000001.1"/>
</dbReference>
<reference evidence="2" key="1">
    <citation type="submission" date="2017-05" db="EMBL/GenBank/DDBJ databases">
        <authorList>
            <person name="Rodrigo-Torres L."/>
            <person name="Arahal R. D."/>
            <person name="Lucena T."/>
        </authorList>
    </citation>
    <scope>NUCLEOTIDE SEQUENCE [LARGE SCALE GENOMIC DNA]</scope>
    <source>
        <strain evidence="2">CECT 8621</strain>
    </source>
</reference>